<dbReference type="EMBL" id="MZMT01000062">
    <property type="protein sequence ID" value="PIO41307.1"/>
    <property type="molecule type" value="Genomic_DNA"/>
</dbReference>
<dbReference type="AlphaFoldDB" id="A0A2N9VP89"/>
<reference evidence="2" key="1">
    <citation type="journal article" date="2017" name="Int J Environ Stud">
        <title>Does the Miocene-Pliocene relict legume Oxytropis triphylla form nitrogen-fixing nodules with a combination of bacterial strains?</title>
        <authorList>
            <person name="Safronova V."/>
            <person name="Belimov A."/>
            <person name="Sazanova A."/>
            <person name="Kuznetsova I."/>
            <person name="Popova J."/>
            <person name="Andronov E."/>
            <person name="Verkhozina A."/>
            <person name="Tikhonovich I."/>
        </authorList>
    </citation>
    <scope>NUCLEOTIDE SEQUENCE [LARGE SCALE GENOMIC DNA]</scope>
    <source>
        <strain evidence="2">Tri-38</strain>
    </source>
</reference>
<keyword evidence="2" id="KW-1185">Reference proteome</keyword>
<organism evidence="1 2">
    <name type="scientific">Phyllobacterium zundukense</name>
    <dbReference type="NCBI Taxonomy" id="1867719"/>
    <lineage>
        <taxon>Bacteria</taxon>
        <taxon>Pseudomonadati</taxon>
        <taxon>Pseudomonadota</taxon>
        <taxon>Alphaproteobacteria</taxon>
        <taxon>Hyphomicrobiales</taxon>
        <taxon>Phyllobacteriaceae</taxon>
        <taxon>Phyllobacterium</taxon>
    </lineage>
</organism>
<evidence type="ECO:0000313" key="2">
    <source>
        <dbReference type="Proteomes" id="UP000232163"/>
    </source>
</evidence>
<proteinExistence type="predicted"/>
<accession>A0A2N9VP89</accession>
<dbReference type="KEGG" id="pht:BLM14_24470"/>
<comment type="caution">
    <text evidence="1">The sequence shown here is derived from an EMBL/GenBank/DDBJ whole genome shotgun (WGS) entry which is preliminary data.</text>
</comment>
<gene>
    <name evidence="1" type="ORF">B5P45_28350</name>
</gene>
<name>A0A2N9VP89_9HYPH</name>
<protein>
    <submittedName>
        <fullName evidence="1">Uncharacterized protein</fullName>
    </submittedName>
</protein>
<evidence type="ECO:0000313" key="1">
    <source>
        <dbReference type="EMBL" id="PIO41307.1"/>
    </source>
</evidence>
<dbReference type="Proteomes" id="UP000232163">
    <property type="component" value="Unassembled WGS sequence"/>
</dbReference>
<sequence length="62" mass="6853">MERLRFRLPDGSQVRAFLTRPIDIQVSRPAIRYAHAHGGRYEIGASELVAAGCPMSKNASVK</sequence>